<organism evidence="3 4">
    <name type="scientific">Mucilaginibacter lutimaris</name>
    <dbReference type="NCBI Taxonomy" id="931629"/>
    <lineage>
        <taxon>Bacteria</taxon>
        <taxon>Pseudomonadati</taxon>
        <taxon>Bacteroidota</taxon>
        <taxon>Sphingobacteriia</taxon>
        <taxon>Sphingobacteriales</taxon>
        <taxon>Sphingobacteriaceae</taxon>
        <taxon>Mucilaginibacter</taxon>
    </lineage>
</organism>
<keyword evidence="2" id="KW-1133">Transmembrane helix</keyword>
<protein>
    <submittedName>
        <fullName evidence="3">Uncharacterized protein</fullName>
    </submittedName>
</protein>
<dbReference type="RefSeq" id="WP_377137236.1">
    <property type="nucleotide sequence ID" value="NZ_JBHTIA010000002.1"/>
</dbReference>
<gene>
    <name evidence="3" type="ORF">ACFQZI_00430</name>
</gene>
<evidence type="ECO:0000313" key="4">
    <source>
        <dbReference type="Proteomes" id="UP001597073"/>
    </source>
</evidence>
<sequence length="161" mass="18216">MIELNEYECEMLDAVLEAFGIPDSLTRNQLLELFDQDEATAFALVQILTREGLIAVTGKHGDYDLPEKLVLKPKGDKFLKAGGFVKRYKAEQEKPVEVNGTLSKLQQQNMKLQNEKLLHQSQLREIQRNMDKRQYILLALIIVALIIGYIIGHVVGAHSAK</sequence>
<proteinExistence type="predicted"/>
<accession>A0ABW2ZAU9</accession>
<comment type="caution">
    <text evidence="3">The sequence shown here is derived from an EMBL/GenBank/DDBJ whole genome shotgun (WGS) entry which is preliminary data.</text>
</comment>
<dbReference type="EMBL" id="JBHTIA010000002">
    <property type="protein sequence ID" value="MFD0763297.1"/>
    <property type="molecule type" value="Genomic_DNA"/>
</dbReference>
<keyword evidence="2" id="KW-0812">Transmembrane</keyword>
<keyword evidence="1" id="KW-0175">Coiled coil</keyword>
<evidence type="ECO:0000256" key="1">
    <source>
        <dbReference type="SAM" id="Coils"/>
    </source>
</evidence>
<feature type="coiled-coil region" evidence="1">
    <location>
        <begin position="102"/>
        <end position="129"/>
    </location>
</feature>
<evidence type="ECO:0000256" key="2">
    <source>
        <dbReference type="SAM" id="Phobius"/>
    </source>
</evidence>
<dbReference type="Proteomes" id="UP001597073">
    <property type="component" value="Unassembled WGS sequence"/>
</dbReference>
<reference evidence="4" key="1">
    <citation type="journal article" date="2019" name="Int. J. Syst. Evol. Microbiol.">
        <title>The Global Catalogue of Microorganisms (GCM) 10K type strain sequencing project: providing services to taxonomists for standard genome sequencing and annotation.</title>
        <authorList>
            <consortium name="The Broad Institute Genomics Platform"/>
            <consortium name="The Broad Institute Genome Sequencing Center for Infectious Disease"/>
            <person name="Wu L."/>
            <person name="Ma J."/>
        </authorList>
    </citation>
    <scope>NUCLEOTIDE SEQUENCE [LARGE SCALE GENOMIC DNA]</scope>
    <source>
        <strain evidence="4">CCUG 60742</strain>
    </source>
</reference>
<keyword evidence="2" id="KW-0472">Membrane</keyword>
<keyword evidence="4" id="KW-1185">Reference proteome</keyword>
<feature type="transmembrane region" description="Helical" evidence="2">
    <location>
        <begin position="135"/>
        <end position="155"/>
    </location>
</feature>
<evidence type="ECO:0000313" key="3">
    <source>
        <dbReference type="EMBL" id="MFD0763297.1"/>
    </source>
</evidence>
<name>A0ABW2ZAU9_9SPHI</name>